<gene>
    <name evidence="1" type="ORF">XELAEV_18021280mg</name>
</gene>
<dbReference type="AlphaFoldDB" id="A0A974D981"/>
<proteinExistence type="predicted"/>
<protein>
    <submittedName>
        <fullName evidence="1">Uncharacterized protein</fullName>
    </submittedName>
</protein>
<name>A0A974D981_XENLA</name>
<reference evidence="2" key="1">
    <citation type="journal article" date="2016" name="Nature">
        <title>Genome evolution in the allotetraploid frog Xenopus laevis.</title>
        <authorList>
            <person name="Session A.M."/>
            <person name="Uno Y."/>
            <person name="Kwon T."/>
            <person name="Chapman J.A."/>
            <person name="Toyoda A."/>
            <person name="Takahashi S."/>
            <person name="Fukui A."/>
            <person name="Hikosaka A."/>
            <person name="Suzuki A."/>
            <person name="Kondo M."/>
            <person name="van Heeringen S.J."/>
            <person name="Quigley I."/>
            <person name="Heinz S."/>
            <person name="Ogino H."/>
            <person name="Ochi H."/>
            <person name="Hellsten U."/>
            <person name="Lyons J.B."/>
            <person name="Simakov O."/>
            <person name="Putnam N."/>
            <person name="Stites J."/>
            <person name="Kuroki Y."/>
            <person name="Tanaka T."/>
            <person name="Michiue T."/>
            <person name="Watanabe M."/>
            <person name="Bogdanovic O."/>
            <person name="Lister R."/>
            <person name="Georgiou G."/>
            <person name="Paranjpe S.S."/>
            <person name="van Kruijsbergen I."/>
            <person name="Shu S."/>
            <person name="Carlson J."/>
            <person name="Kinoshita T."/>
            <person name="Ohta Y."/>
            <person name="Mawaribuchi S."/>
            <person name="Jenkins J."/>
            <person name="Grimwood J."/>
            <person name="Schmutz J."/>
            <person name="Mitros T."/>
            <person name="Mozaffari S.V."/>
            <person name="Suzuki Y."/>
            <person name="Haramoto Y."/>
            <person name="Yamamoto T.S."/>
            <person name="Takagi C."/>
            <person name="Heald R."/>
            <person name="Miller K."/>
            <person name="Haudenschild C."/>
            <person name="Kitzman J."/>
            <person name="Nakayama T."/>
            <person name="Izutsu Y."/>
            <person name="Robert J."/>
            <person name="Fortriede J."/>
            <person name="Burns K."/>
            <person name="Lotay V."/>
            <person name="Karimi K."/>
            <person name="Yasuoka Y."/>
            <person name="Dichmann D.S."/>
            <person name="Flajnik M.F."/>
            <person name="Houston D.W."/>
            <person name="Shendure J."/>
            <person name="DuPasquier L."/>
            <person name="Vize P.D."/>
            <person name="Zorn A.M."/>
            <person name="Ito M."/>
            <person name="Marcotte E.M."/>
            <person name="Wallingford J.B."/>
            <person name="Ito Y."/>
            <person name="Asashima M."/>
            <person name="Ueno N."/>
            <person name="Matsuda Y."/>
            <person name="Veenstra G.J."/>
            <person name="Fujiyama A."/>
            <person name="Harland R.M."/>
            <person name="Taira M."/>
            <person name="Rokhsar D.S."/>
        </authorList>
    </citation>
    <scope>NUCLEOTIDE SEQUENCE [LARGE SCALE GENOMIC DNA]</scope>
    <source>
        <strain evidence="2">J</strain>
    </source>
</reference>
<dbReference type="EMBL" id="CM004471">
    <property type="protein sequence ID" value="OCT87583.1"/>
    <property type="molecule type" value="Genomic_DNA"/>
</dbReference>
<accession>A0A974D981</accession>
<evidence type="ECO:0000313" key="2">
    <source>
        <dbReference type="Proteomes" id="UP000694892"/>
    </source>
</evidence>
<organism evidence="1 2">
    <name type="scientific">Xenopus laevis</name>
    <name type="common">African clawed frog</name>
    <dbReference type="NCBI Taxonomy" id="8355"/>
    <lineage>
        <taxon>Eukaryota</taxon>
        <taxon>Metazoa</taxon>
        <taxon>Chordata</taxon>
        <taxon>Craniata</taxon>
        <taxon>Vertebrata</taxon>
        <taxon>Euteleostomi</taxon>
        <taxon>Amphibia</taxon>
        <taxon>Batrachia</taxon>
        <taxon>Anura</taxon>
        <taxon>Pipoidea</taxon>
        <taxon>Pipidae</taxon>
        <taxon>Xenopodinae</taxon>
        <taxon>Xenopus</taxon>
        <taxon>Xenopus</taxon>
    </lineage>
</organism>
<sequence>MLPSANYFCKTTGNFFATKKKWYQYTLQISPPCFAKLFGKTGWILSSLLILATWMQNHKGCTGSRIWFGSHLKVIYAD</sequence>
<evidence type="ECO:0000313" key="1">
    <source>
        <dbReference type="EMBL" id="OCT87583.1"/>
    </source>
</evidence>
<dbReference type="Proteomes" id="UP000694892">
    <property type="component" value="Chromosome 3S"/>
</dbReference>